<dbReference type="Proteomes" id="UP001159427">
    <property type="component" value="Unassembled WGS sequence"/>
</dbReference>
<organism evidence="1 2">
    <name type="scientific">Porites evermanni</name>
    <dbReference type="NCBI Taxonomy" id="104178"/>
    <lineage>
        <taxon>Eukaryota</taxon>
        <taxon>Metazoa</taxon>
        <taxon>Cnidaria</taxon>
        <taxon>Anthozoa</taxon>
        <taxon>Hexacorallia</taxon>
        <taxon>Scleractinia</taxon>
        <taxon>Fungiina</taxon>
        <taxon>Poritidae</taxon>
        <taxon>Porites</taxon>
    </lineage>
</organism>
<comment type="caution">
    <text evidence="1">The sequence shown here is derived from an EMBL/GenBank/DDBJ whole genome shotgun (WGS) entry which is preliminary data.</text>
</comment>
<gene>
    <name evidence="1" type="ORF">PEVE_00022542</name>
</gene>
<accession>A0ABN8LEJ1</accession>
<sequence length="230" mass="25833">MLDEMCDDAKHQMKQLSSDQIGSWSRAVTCCEGCWLIRRHFSQNCTFVIKNYITSALLYYGHLSMRGADRICDEDLWEGTAKYSLSNEQESRMMLCGGHVGRAHGKNLEEIKGMSTFTPAFIALHKPKFPGIESVKCSCAGKKHTFVATRNKPVCGCLGPGFIQNAKRNHYCALVQAACSPEKYRDTMLVLGKYHSRDIHEWEGGSCSFHPLVKCSCKECVEDENGFTLI</sequence>
<evidence type="ECO:0000313" key="2">
    <source>
        <dbReference type="Proteomes" id="UP001159427"/>
    </source>
</evidence>
<protein>
    <submittedName>
        <fullName evidence="1">Uncharacterized protein</fullName>
    </submittedName>
</protein>
<proteinExistence type="predicted"/>
<dbReference type="PANTHER" id="PTHR34485">
    <property type="entry name" value="PROLINE-RICH, LACRIMAL 1"/>
    <property type="match status" value="1"/>
</dbReference>
<dbReference type="EMBL" id="CALNXI010000003">
    <property type="protein sequence ID" value="CAH3013888.1"/>
    <property type="molecule type" value="Genomic_DNA"/>
</dbReference>
<name>A0ABN8LEJ1_9CNID</name>
<evidence type="ECO:0000313" key="1">
    <source>
        <dbReference type="EMBL" id="CAH3013888.1"/>
    </source>
</evidence>
<reference evidence="1 2" key="1">
    <citation type="submission" date="2022-05" db="EMBL/GenBank/DDBJ databases">
        <authorList>
            <consortium name="Genoscope - CEA"/>
            <person name="William W."/>
        </authorList>
    </citation>
    <scope>NUCLEOTIDE SEQUENCE [LARGE SCALE GENOMIC DNA]</scope>
</reference>
<keyword evidence="2" id="KW-1185">Reference proteome</keyword>
<dbReference type="PANTHER" id="PTHR34485:SF2">
    <property type="entry name" value="PROLINE RICH, LACRIMAL 1"/>
    <property type="match status" value="1"/>
</dbReference>